<dbReference type="Proteomes" id="UP000189705">
    <property type="component" value="Unplaced"/>
</dbReference>
<feature type="active site" description="Charge relay system" evidence="3">
    <location>
        <position position="342"/>
    </location>
</feature>
<feature type="active site" description="Charge relay system" evidence="3">
    <location>
        <position position="371"/>
    </location>
</feature>
<keyword evidence="4" id="KW-0732">Signal</keyword>
<reference evidence="7" key="1">
    <citation type="submission" date="2025-08" db="UniProtKB">
        <authorList>
            <consortium name="RefSeq"/>
        </authorList>
    </citation>
    <scope>IDENTIFICATION</scope>
</reference>
<evidence type="ECO:0000256" key="3">
    <source>
        <dbReference type="PIRSR" id="PIRSR000862-1"/>
    </source>
</evidence>
<evidence type="ECO:0000256" key="4">
    <source>
        <dbReference type="SAM" id="SignalP"/>
    </source>
</evidence>
<keyword evidence="2" id="KW-0378">Hydrolase</keyword>
<dbReference type="GO" id="GO:0016042">
    <property type="term" value="P:lipid catabolic process"/>
    <property type="evidence" value="ECO:0007669"/>
    <property type="project" value="UniProtKB-KW"/>
</dbReference>
<evidence type="ECO:0000313" key="6">
    <source>
        <dbReference type="Proteomes" id="UP000189705"/>
    </source>
</evidence>
<feature type="active site" description="Nucleophile" evidence="3">
    <location>
        <position position="172"/>
    </location>
</feature>
<feature type="domain" description="Partial AB-hydrolase lipase" evidence="5">
    <location>
        <begin position="35"/>
        <end position="96"/>
    </location>
</feature>
<dbReference type="InterPro" id="IPR029058">
    <property type="entry name" value="AB_hydrolase_fold"/>
</dbReference>
<dbReference type="KEGG" id="asn:102376960"/>
<name>A0A1U7RTM3_ALLSI</name>
<comment type="similarity">
    <text evidence="1 2">Belongs to the AB hydrolase superfamily. Lipase family.</text>
</comment>
<dbReference type="GeneID" id="102376960"/>
<proteinExistence type="inferred from homology"/>
<dbReference type="InParanoid" id="A0A1U7RTM3"/>
<organism evidence="6 7">
    <name type="scientific">Alligator sinensis</name>
    <name type="common">Chinese alligator</name>
    <dbReference type="NCBI Taxonomy" id="38654"/>
    <lineage>
        <taxon>Eukaryota</taxon>
        <taxon>Metazoa</taxon>
        <taxon>Chordata</taxon>
        <taxon>Craniata</taxon>
        <taxon>Vertebrata</taxon>
        <taxon>Euteleostomi</taxon>
        <taxon>Archelosauria</taxon>
        <taxon>Archosauria</taxon>
        <taxon>Crocodylia</taxon>
        <taxon>Alligatoridae</taxon>
        <taxon>Alligatorinae</taxon>
        <taxon>Alligator</taxon>
    </lineage>
</organism>
<dbReference type="SUPFAM" id="SSF53474">
    <property type="entry name" value="alpha/beta-Hydrolases"/>
    <property type="match status" value="1"/>
</dbReference>
<dbReference type="STRING" id="38654.A0A1U7RTM3"/>
<keyword evidence="6" id="KW-1185">Reference proteome</keyword>
<sequence length="396" mass="45380">MWLAVAVTFVIHGTQSVQEPFEDNHNINPEVWMNITEMISYRGYPAEEYNVETEDGYILTIQRIPHGKENENDIGPKPVVLLQHGLLADASNWITNMANNSLGFILADAGYDVWMGNSRGNTWSKQHKTLSVKQKEFWAFSYDEMAKYDLPAVIHFIVQKTGQEQLYYVGHSQGTTIAFIAFSTMPQLARRIKLYFALAPVASTKHVKSPLAKLTLFSDTVIKMLFGSKEFLPNTYFDEVISAEICSRPIFKKLCTNVMFILAGFDPGNLNMSRVDVYTAHAPAGTSVQNMIHWKQSIQSGVLRAYDGGTDYNMAHYNQRTPFIYNVTDMKVPTAVWSGKKDWLATPMDVDFLLQEIRNLTYHNRIRNWNHLDFLWGLDAPEFLYKEMINLMKKYP</sequence>
<keyword evidence="2" id="KW-0443">Lipid metabolism</keyword>
<dbReference type="Gene3D" id="3.40.50.1820">
    <property type="entry name" value="alpha/beta hydrolase"/>
    <property type="match status" value="1"/>
</dbReference>
<dbReference type="RefSeq" id="XP_006029071.2">
    <property type="nucleotide sequence ID" value="XM_006029009.2"/>
</dbReference>
<dbReference type="GO" id="GO:0016788">
    <property type="term" value="F:hydrolase activity, acting on ester bonds"/>
    <property type="evidence" value="ECO:0007669"/>
    <property type="project" value="InterPro"/>
</dbReference>
<evidence type="ECO:0000259" key="5">
    <source>
        <dbReference type="Pfam" id="PF04083"/>
    </source>
</evidence>
<protein>
    <recommendedName>
        <fullName evidence="2">Lipase</fullName>
    </recommendedName>
</protein>
<dbReference type="PIRSF" id="PIRSF000862">
    <property type="entry name" value="Steryl_ester_lip"/>
    <property type="match status" value="1"/>
</dbReference>
<dbReference type="InterPro" id="IPR025483">
    <property type="entry name" value="Lipase_euk"/>
</dbReference>
<dbReference type="PANTHER" id="PTHR11005">
    <property type="entry name" value="LYSOSOMAL ACID LIPASE-RELATED"/>
    <property type="match status" value="1"/>
</dbReference>
<feature type="signal peptide" evidence="4">
    <location>
        <begin position="1"/>
        <end position="16"/>
    </location>
</feature>
<dbReference type="eggNOG" id="KOG2624">
    <property type="taxonomic scope" value="Eukaryota"/>
</dbReference>
<dbReference type="FunFam" id="3.40.50.1820:FF:000012">
    <property type="entry name" value="Lipase"/>
    <property type="match status" value="1"/>
</dbReference>
<gene>
    <name evidence="7" type="primary">LOC102376960</name>
</gene>
<accession>A0A1U7RTM3</accession>
<evidence type="ECO:0000313" key="7">
    <source>
        <dbReference type="RefSeq" id="XP_006029071.2"/>
    </source>
</evidence>
<dbReference type="InterPro" id="IPR006693">
    <property type="entry name" value="AB_hydrolase_lipase"/>
</dbReference>
<evidence type="ECO:0000256" key="2">
    <source>
        <dbReference type="PIRNR" id="PIRNR000862"/>
    </source>
</evidence>
<evidence type="ECO:0000256" key="1">
    <source>
        <dbReference type="ARBA" id="ARBA00010701"/>
    </source>
</evidence>
<dbReference type="AlphaFoldDB" id="A0A1U7RTM3"/>
<dbReference type="Pfam" id="PF04083">
    <property type="entry name" value="Abhydro_lipase"/>
    <property type="match status" value="1"/>
</dbReference>
<keyword evidence="2" id="KW-0442">Lipid degradation</keyword>
<feature type="chain" id="PRO_5018198843" description="Lipase" evidence="4">
    <location>
        <begin position="17"/>
        <end position="396"/>
    </location>
</feature>